<accession>A0ABR3UD52</accession>
<dbReference type="Proteomes" id="UP001578633">
    <property type="component" value="Chromosome 8"/>
</dbReference>
<proteinExistence type="predicted"/>
<dbReference type="EMBL" id="JBHGVX010000008">
    <property type="protein sequence ID" value="KAL1793754.1"/>
    <property type="molecule type" value="Genomic_DNA"/>
</dbReference>
<dbReference type="RefSeq" id="XP_069304338.1">
    <property type="nucleotide sequence ID" value="XM_069454942.1"/>
</dbReference>
<evidence type="ECO:0000256" key="1">
    <source>
        <dbReference type="SAM" id="MobiDB-lite"/>
    </source>
</evidence>
<dbReference type="Pfam" id="PF11951">
    <property type="entry name" value="Fungal_trans_2"/>
    <property type="match status" value="1"/>
</dbReference>
<name>A0ABR3UD52_9PLEO</name>
<organism evidence="2 3">
    <name type="scientific">Alternaria dauci</name>
    <dbReference type="NCBI Taxonomy" id="48095"/>
    <lineage>
        <taxon>Eukaryota</taxon>
        <taxon>Fungi</taxon>
        <taxon>Dikarya</taxon>
        <taxon>Ascomycota</taxon>
        <taxon>Pezizomycotina</taxon>
        <taxon>Dothideomycetes</taxon>
        <taxon>Pleosporomycetidae</taxon>
        <taxon>Pleosporales</taxon>
        <taxon>Pleosporineae</taxon>
        <taxon>Pleosporaceae</taxon>
        <taxon>Alternaria</taxon>
        <taxon>Alternaria sect. Porri</taxon>
    </lineage>
</organism>
<reference evidence="2 3" key="1">
    <citation type="submission" date="2024-09" db="EMBL/GenBank/DDBJ databases">
        <title>T2T genomes of carrot and Alternaria dauci and their utility for understanding host-pathogen interaction during carrot leaf blight disease.</title>
        <authorList>
            <person name="Liu W."/>
            <person name="Xu S."/>
            <person name="Ou C."/>
            <person name="Liu X."/>
            <person name="Zhuang F."/>
            <person name="Deng X.W."/>
        </authorList>
    </citation>
    <scope>NUCLEOTIDE SEQUENCE [LARGE SCALE GENOMIC DNA]</scope>
    <source>
        <strain evidence="2 3">A2016</strain>
    </source>
</reference>
<feature type="region of interest" description="Disordered" evidence="1">
    <location>
        <begin position="1"/>
        <end position="45"/>
    </location>
</feature>
<evidence type="ECO:0000313" key="2">
    <source>
        <dbReference type="EMBL" id="KAL1793754.1"/>
    </source>
</evidence>
<protein>
    <submittedName>
        <fullName evidence="2">Uncharacterized protein</fullName>
    </submittedName>
</protein>
<gene>
    <name evidence="2" type="ORF">ACET3X_008736</name>
</gene>
<keyword evidence="3" id="KW-1185">Reference proteome</keyword>
<comment type="caution">
    <text evidence="2">The sequence shown here is derived from an EMBL/GenBank/DDBJ whole genome shotgun (WGS) entry which is preliminary data.</text>
</comment>
<sequence>MTPIGPSNKKQPSMSHPDQIKDRKKQQGIRQHAIRSGIQRSRAERSQHRELFVPFIAKEKRQKQSSMVLPHAPSIGLLDPFNTLCACPERLRNLLRHPSAKQAGEPVFCFEDSGKVLFQGMDGILNGALIDPILFHALLLVLTLAANANVPNVEILAYRGEVLDRMQTAMREPGWKPKVSSITAMLMLIGYEYRTEDGDCDSISTHIRGVQAMVDKFQKEYTAVVGQIQRTLFWQDLLGCFVLGTTRLLSHELHNEWLYSHTKEIPSYSVAHDKFPAIFEDWPPAFATVLQDLAILFKPT</sequence>
<dbReference type="GeneID" id="96089058"/>
<evidence type="ECO:0000313" key="3">
    <source>
        <dbReference type="Proteomes" id="UP001578633"/>
    </source>
</evidence>
<dbReference type="InterPro" id="IPR021858">
    <property type="entry name" value="Fun_TF"/>
</dbReference>